<feature type="region of interest" description="Disordered" evidence="7">
    <location>
        <begin position="338"/>
        <end position="425"/>
    </location>
</feature>
<keyword evidence="4" id="KW-0804">Transcription</keyword>
<evidence type="ECO:0000259" key="8">
    <source>
        <dbReference type="PROSITE" id="PS50217"/>
    </source>
</evidence>
<protein>
    <submittedName>
        <fullName evidence="9">G-box-binding factor 4-like</fullName>
    </submittedName>
</protein>
<feature type="compositionally biased region" description="Low complexity" evidence="7">
    <location>
        <begin position="1"/>
        <end position="17"/>
    </location>
</feature>
<sequence>MMASSRVMPSSSSAANSDRARPPPSIYPVAAASEPRPPDSATAHVPAGSANMDDLIRAFYVEAEAQVPPPLPSRDGGGGKTTEVVWKEIATAAAGRGAAGGNVPAAAAAYGEMTLEDFLARAGTVRGEDVRVPSSGPVPTGFGMDPVMADRFVQQEQQLMVENPVLGFGNGVEGSSGSTGGGGGRSWKRTMADSVDKAALQRQKRMIKNRESAARSRERKQAYTVELESLVMRLEEENANLLREQEEDHKMRLQQLMKNLIPVTEMKKPPPGLIDDSAFSCELKVFKHKKFQNLYLFQNRRAFDLCNFDHSTLLYDGKSSHFAWRPSRPGYYYLATRNPSQKSCENGEKVPVRVITPDPSSGFPSFPAPAPTSGADISSSPSKAWTSSSPNPSPGPAPVDFGPLQPKERLTPANAPSAETAGSVPFISSSPAVPLPVGETDTATILPFPTPGSESQVVGMASSCVAVGMSRMMAVMMLLFGLVVG</sequence>
<evidence type="ECO:0000256" key="6">
    <source>
        <dbReference type="SAM" id="Coils"/>
    </source>
</evidence>
<dbReference type="AlphaFoldDB" id="A0AAQ3QJZ2"/>
<dbReference type="Gene3D" id="1.20.5.170">
    <property type="match status" value="1"/>
</dbReference>
<evidence type="ECO:0000313" key="9">
    <source>
        <dbReference type="EMBL" id="WOL15531.1"/>
    </source>
</evidence>
<keyword evidence="10" id="KW-1185">Reference proteome</keyword>
<dbReference type="SMART" id="SM00338">
    <property type="entry name" value="BRLZ"/>
    <property type="match status" value="1"/>
</dbReference>
<keyword evidence="3" id="KW-0238">DNA-binding</keyword>
<dbReference type="GO" id="GO:0003677">
    <property type="term" value="F:DNA binding"/>
    <property type="evidence" value="ECO:0007669"/>
    <property type="project" value="UniProtKB-KW"/>
</dbReference>
<dbReference type="InterPro" id="IPR046347">
    <property type="entry name" value="bZIP_sf"/>
</dbReference>
<dbReference type="GO" id="GO:0005634">
    <property type="term" value="C:nucleus"/>
    <property type="evidence" value="ECO:0007669"/>
    <property type="project" value="UniProtKB-SubCell"/>
</dbReference>
<feature type="compositionally biased region" description="Low complexity" evidence="7">
    <location>
        <begin position="356"/>
        <end position="390"/>
    </location>
</feature>
<feature type="region of interest" description="Disordered" evidence="7">
    <location>
        <begin position="1"/>
        <end position="47"/>
    </location>
</feature>
<dbReference type="Proteomes" id="UP001327560">
    <property type="component" value="Chromosome 7"/>
</dbReference>
<evidence type="ECO:0000256" key="7">
    <source>
        <dbReference type="SAM" id="MobiDB-lite"/>
    </source>
</evidence>
<feature type="compositionally biased region" description="Gly residues" evidence="7">
    <location>
        <begin position="170"/>
        <end position="185"/>
    </location>
</feature>
<evidence type="ECO:0000256" key="5">
    <source>
        <dbReference type="ARBA" id="ARBA00023242"/>
    </source>
</evidence>
<evidence type="ECO:0000256" key="3">
    <source>
        <dbReference type="ARBA" id="ARBA00023125"/>
    </source>
</evidence>
<dbReference type="FunFam" id="1.20.5.170:FF:000036">
    <property type="entry name" value="ABSCISIC ACID-INSENSITIVE 5-like protein 2"/>
    <property type="match status" value="1"/>
</dbReference>
<evidence type="ECO:0000256" key="4">
    <source>
        <dbReference type="ARBA" id="ARBA00023163"/>
    </source>
</evidence>
<feature type="domain" description="BZIP" evidence="8">
    <location>
        <begin position="199"/>
        <end position="247"/>
    </location>
</feature>
<dbReference type="InterPro" id="IPR004827">
    <property type="entry name" value="bZIP"/>
</dbReference>
<evidence type="ECO:0000256" key="1">
    <source>
        <dbReference type="ARBA" id="ARBA00004123"/>
    </source>
</evidence>
<feature type="region of interest" description="Disordered" evidence="7">
    <location>
        <begin position="170"/>
        <end position="189"/>
    </location>
</feature>
<dbReference type="SUPFAM" id="SSF57959">
    <property type="entry name" value="Leucine zipper domain"/>
    <property type="match status" value="1"/>
</dbReference>
<proteinExistence type="predicted"/>
<dbReference type="Pfam" id="PF00170">
    <property type="entry name" value="bZIP_1"/>
    <property type="match status" value="1"/>
</dbReference>
<dbReference type="PROSITE" id="PS00036">
    <property type="entry name" value="BZIP_BASIC"/>
    <property type="match status" value="1"/>
</dbReference>
<gene>
    <name evidence="9" type="ORF">Cni_G24312</name>
</gene>
<keyword evidence="5" id="KW-0539">Nucleus</keyword>
<dbReference type="Gene3D" id="2.60.40.420">
    <property type="entry name" value="Cupredoxins - blue copper proteins"/>
    <property type="match status" value="1"/>
</dbReference>
<dbReference type="PROSITE" id="PS50217">
    <property type="entry name" value="BZIP"/>
    <property type="match status" value="1"/>
</dbReference>
<dbReference type="InterPro" id="IPR008972">
    <property type="entry name" value="Cupredoxin"/>
</dbReference>
<organism evidence="9 10">
    <name type="scientific">Canna indica</name>
    <name type="common">Indian-shot</name>
    <dbReference type="NCBI Taxonomy" id="4628"/>
    <lineage>
        <taxon>Eukaryota</taxon>
        <taxon>Viridiplantae</taxon>
        <taxon>Streptophyta</taxon>
        <taxon>Embryophyta</taxon>
        <taxon>Tracheophyta</taxon>
        <taxon>Spermatophyta</taxon>
        <taxon>Magnoliopsida</taxon>
        <taxon>Liliopsida</taxon>
        <taxon>Zingiberales</taxon>
        <taxon>Cannaceae</taxon>
        <taxon>Canna</taxon>
    </lineage>
</organism>
<comment type="subcellular location">
    <subcellularLocation>
        <location evidence="1">Nucleus</location>
    </subcellularLocation>
</comment>
<dbReference type="PANTHER" id="PTHR34662">
    <property type="entry name" value="OS04G0422700 PROTEIN"/>
    <property type="match status" value="1"/>
</dbReference>
<dbReference type="SUPFAM" id="SSF49503">
    <property type="entry name" value="Cupredoxins"/>
    <property type="match status" value="1"/>
</dbReference>
<dbReference type="PANTHER" id="PTHR34662:SF3">
    <property type="entry name" value="OS04G0422700 PROTEIN"/>
    <property type="match status" value="1"/>
</dbReference>
<dbReference type="CDD" id="cd14707">
    <property type="entry name" value="bZIP_plant_BZIP46"/>
    <property type="match status" value="1"/>
</dbReference>
<dbReference type="EMBL" id="CP136896">
    <property type="protein sequence ID" value="WOL15531.1"/>
    <property type="molecule type" value="Genomic_DNA"/>
</dbReference>
<feature type="coiled-coil region" evidence="6">
    <location>
        <begin position="220"/>
        <end position="259"/>
    </location>
</feature>
<reference evidence="9 10" key="1">
    <citation type="submission" date="2023-10" db="EMBL/GenBank/DDBJ databases">
        <title>Chromosome-scale genome assembly provides insights into flower coloration mechanisms of Canna indica.</title>
        <authorList>
            <person name="Li C."/>
        </authorList>
    </citation>
    <scope>NUCLEOTIDE SEQUENCE [LARGE SCALE GENOMIC DNA]</scope>
    <source>
        <tissue evidence="9">Flower</tissue>
    </source>
</reference>
<accession>A0AAQ3QJZ2</accession>
<keyword evidence="2" id="KW-0805">Transcription regulation</keyword>
<keyword evidence="6" id="KW-0175">Coiled coil</keyword>
<evidence type="ECO:0000313" key="10">
    <source>
        <dbReference type="Proteomes" id="UP001327560"/>
    </source>
</evidence>
<dbReference type="GO" id="GO:0003700">
    <property type="term" value="F:DNA-binding transcription factor activity"/>
    <property type="evidence" value="ECO:0007669"/>
    <property type="project" value="InterPro"/>
</dbReference>
<evidence type="ECO:0000256" key="2">
    <source>
        <dbReference type="ARBA" id="ARBA00023015"/>
    </source>
</evidence>
<name>A0AAQ3QJZ2_9LILI</name>